<evidence type="ECO:0000256" key="4">
    <source>
        <dbReference type="ARBA" id="ARBA00005336"/>
    </source>
</evidence>
<dbReference type="PANTHER" id="PTHR42715:SF12">
    <property type="entry name" value="BETA-GLUCOSIDASE G-RELATED"/>
    <property type="match status" value="1"/>
</dbReference>
<keyword evidence="9" id="KW-0325">Glycoprotein</keyword>
<dbReference type="Proteomes" id="UP001430848">
    <property type="component" value="Unassembled WGS sequence"/>
</dbReference>
<evidence type="ECO:0000256" key="5">
    <source>
        <dbReference type="ARBA" id="ARBA00012744"/>
    </source>
</evidence>
<dbReference type="Gene3D" id="3.40.50.1700">
    <property type="entry name" value="Glycoside hydrolase family 3 C-terminal domain"/>
    <property type="match status" value="1"/>
</dbReference>
<evidence type="ECO:0000256" key="6">
    <source>
        <dbReference type="ARBA" id="ARBA00022525"/>
    </source>
</evidence>
<comment type="pathway">
    <text evidence="3">Glycan metabolism; cellulose degradation.</text>
</comment>
<evidence type="ECO:0000313" key="21">
    <source>
        <dbReference type="Proteomes" id="UP001430848"/>
    </source>
</evidence>
<comment type="subcellular location">
    <subcellularLocation>
        <location evidence="2">Secreted</location>
    </subcellularLocation>
</comment>
<reference evidence="20 21" key="1">
    <citation type="submission" date="2024-02" db="EMBL/GenBank/DDBJ databases">
        <title>De novo assembly and annotation of 12 fungi associated with fruit tree decline syndrome in Ontario, Canada.</title>
        <authorList>
            <person name="Sulman M."/>
            <person name="Ellouze W."/>
            <person name="Ilyukhin E."/>
        </authorList>
    </citation>
    <scope>NUCLEOTIDE SEQUENCE [LARGE SCALE GENOMIC DNA]</scope>
    <source>
        <strain evidence="20 21">M169</strain>
    </source>
</reference>
<comment type="function">
    <text evidence="13">Beta-glucosidases are one of a number of cellulolytic enzymes involved in the degradation of cellulosic biomass. Catalyzes the last step releasing glucose from the inhibitory cellobiose.</text>
</comment>
<dbReference type="Pfam" id="PF14310">
    <property type="entry name" value="Fn3-like"/>
    <property type="match status" value="1"/>
</dbReference>
<dbReference type="PRINTS" id="PR00133">
    <property type="entry name" value="GLHYDRLASE3"/>
</dbReference>
<dbReference type="Gene3D" id="2.60.40.10">
    <property type="entry name" value="Immunoglobulins"/>
    <property type="match status" value="1"/>
</dbReference>
<evidence type="ECO:0000256" key="9">
    <source>
        <dbReference type="ARBA" id="ARBA00023180"/>
    </source>
</evidence>
<evidence type="ECO:0000256" key="1">
    <source>
        <dbReference type="ARBA" id="ARBA00000448"/>
    </source>
</evidence>
<dbReference type="EC" id="3.2.1.21" evidence="5"/>
<dbReference type="InterPro" id="IPR001764">
    <property type="entry name" value="Glyco_hydro_3_N"/>
</dbReference>
<protein>
    <recommendedName>
        <fullName evidence="14">Probable beta-glucosidase G</fullName>
        <ecNumber evidence="5">3.2.1.21</ecNumber>
    </recommendedName>
    <alternativeName>
        <fullName evidence="15">Beta-D-glucoside glucohydrolase G</fullName>
    </alternativeName>
    <alternativeName>
        <fullName evidence="16">Cellobiase G</fullName>
    </alternativeName>
    <alternativeName>
        <fullName evidence="17">Gentiobiase G</fullName>
    </alternativeName>
</protein>
<feature type="domain" description="Fibronectin type III-like" evidence="19">
    <location>
        <begin position="708"/>
        <end position="779"/>
    </location>
</feature>
<organism evidence="20 21">
    <name type="scientific">Diaporthe eres</name>
    <name type="common">Phomopsis oblonga</name>
    <dbReference type="NCBI Taxonomy" id="83184"/>
    <lineage>
        <taxon>Eukaryota</taxon>
        <taxon>Fungi</taxon>
        <taxon>Dikarya</taxon>
        <taxon>Ascomycota</taxon>
        <taxon>Pezizomycotina</taxon>
        <taxon>Sordariomycetes</taxon>
        <taxon>Sordariomycetidae</taxon>
        <taxon>Diaporthales</taxon>
        <taxon>Diaporthaceae</taxon>
        <taxon>Diaporthe</taxon>
        <taxon>Diaporthe eres species complex</taxon>
    </lineage>
</organism>
<keyword evidence="21" id="KW-1185">Reference proteome</keyword>
<comment type="catalytic activity">
    <reaction evidence="1">
        <text>Hydrolysis of terminal, non-reducing beta-D-glucosyl residues with release of beta-D-glucose.</text>
        <dbReference type="EC" id="3.2.1.21"/>
    </reaction>
</comment>
<evidence type="ECO:0000256" key="13">
    <source>
        <dbReference type="ARBA" id="ARBA00024983"/>
    </source>
</evidence>
<feature type="signal peptide" evidence="18">
    <location>
        <begin position="1"/>
        <end position="20"/>
    </location>
</feature>
<evidence type="ECO:0000256" key="3">
    <source>
        <dbReference type="ARBA" id="ARBA00004987"/>
    </source>
</evidence>
<comment type="caution">
    <text evidence="20">The sequence shown here is derived from an EMBL/GenBank/DDBJ whole genome shotgun (WGS) entry which is preliminary data.</text>
</comment>
<keyword evidence="10" id="KW-0119">Carbohydrate metabolism</keyword>
<proteinExistence type="inferred from homology"/>
<dbReference type="InterPro" id="IPR050288">
    <property type="entry name" value="Cellulose_deg_GH3"/>
</dbReference>
<accession>A0ABR1P0V3</accession>
<sequence length="807" mass="87160">MLNTMKASLLLFLGAHAVAASTASYRRSDNGTRDWDAAVQLAQNLVSQLTLDEKVQMITGNSSAGYCIGNIAAIPRLNFTGLCMLDGPNAVNRADLVSVFPSGITAAATWDRELIYRRGYALGEEFKGKGGHVALGPTTGPMGRHALGGRNWEGFGPDPYLAGISITESINGLHDAGVQTSTKHYIANEQETQRSSTINADGTQTEAISSNVDDRTIHELYLWPFANAVKAGTSSIMCAYNRLNQEYSCENSYLLKTVLRDELGFKGYVVSDWFATHSTAKSINSGLDLEMPGHIPTEYPGSQFWFGENVLNAIRNGSVTEARVDEMIRNILTPYYYFEQDAADYPTPDDAFAYVLLIQEASLELGRQLGLITDDFVFPRGRDVRGDHAKIIREVGAAGTVLLKNNNTLPLKSPKVIGVFGNDAGDFTNGFFRPSEAPESVNTGTMIIGGGSGTGRASYVVSPLDAIKAKARDTDAQVFYVTHNEVLADSDFRGVYPPPELCLVFQQTFASESFDRTSLELDGNSTAVINNVAEFCGNTVVVTHSGGVNTMPWANNTKIGAILAAHYPGQESGNSIVDVLWGDVAPSGRLPYTVPRSAEDAGPAVVNLTEPVSDPLAWQANFTEGQLIDYRHYDAQGIEPLYEFGFGLTYTTFKIDGPETSVALAAGPVADRPDAASPVQPGGHPELWEDVVVVKTSVSNTGNRTVHAVPQLYLSFPDSAPEGTPVKVLRGFEKVLVEAGASADVEFRLQRRDVSYWDTDDKAWVIPSGDFVFLVGFSSRDLPVEKTFAVLASGDASEGVDNRFVVN</sequence>
<evidence type="ECO:0000256" key="14">
    <source>
        <dbReference type="ARBA" id="ARBA00039579"/>
    </source>
</evidence>
<dbReference type="InterPro" id="IPR013783">
    <property type="entry name" value="Ig-like_fold"/>
</dbReference>
<dbReference type="Pfam" id="PF00933">
    <property type="entry name" value="Glyco_hydro_3"/>
    <property type="match status" value="1"/>
</dbReference>
<gene>
    <name evidence="20" type="ORF">SLS63_009079</name>
</gene>
<dbReference type="InterPro" id="IPR017853">
    <property type="entry name" value="GH"/>
</dbReference>
<evidence type="ECO:0000256" key="17">
    <source>
        <dbReference type="ARBA" id="ARBA00041808"/>
    </source>
</evidence>
<evidence type="ECO:0000256" key="16">
    <source>
        <dbReference type="ARBA" id="ARBA00041601"/>
    </source>
</evidence>
<comment type="similarity">
    <text evidence="4">Belongs to the glycosyl hydrolase 3 family.</text>
</comment>
<dbReference type="SMART" id="SM01217">
    <property type="entry name" value="Fn3_like"/>
    <property type="match status" value="1"/>
</dbReference>
<dbReference type="SUPFAM" id="SSF51445">
    <property type="entry name" value="(Trans)glycosidases"/>
    <property type="match status" value="1"/>
</dbReference>
<dbReference type="PANTHER" id="PTHR42715">
    <property type="entry name" value="BETA-GLUCOSIDASE"/>
    <property type="match status" value="1"/>
</dbReference>
<dbReference type="InterPro" id="IPR036881">
    <property type="entry name" value="Glyco_hydro_3_C_sf"/>
</dbReference>
<evidence type="ECO:0000256" key="15">
    <source>
        <dbReference type="ARBA" id="ARBA00041276"/>
    </source>
</evidence>
<evidence type="ECO:0000256" key="12">
    <source>
        <dbReference type="ARBA" id="ARBA00023326"/>
    </source>
</evidence>
<dbReference type="InterPro" id="IPR026891">
    <property type="entry name" value="Fn3-like"/>
</dbReference>
<evidence type="ECO:0000256" key="2">
    <source>
        <dbReference type="ARBA" id="ARBA00004613"/>
    </source>
</evidence>
<evidence type="ECO:0000256" key="7">
    <source>
        <dbReference type="ARBA" id="ARBA00022729"/>
    </source>
</evidence>
<evidence type="ECO:0000256" key="10">
    <source>
        <dbReference type="ARBA" id="ARBA00023277"/>
    </source>
</evidence>
<keyword evidence="7 18" id="KW-0732">Signal</keyword>
<feature type="chain" id="PRO_5045084086" description="Probable beta-glucosidase G" evidence="18">
    <location>
        <begin position="21"/>
        <end position="807"/>
    </location>
</feature>
<dbReference type="EMBL" id="JAKNSF020000063">
    <property type="protein sequence ID" value="KAK7723050.1"/>
    <property type="molecule type" value="Genomic_DNA"/>
</dbReference>
<dbReference type="InterPro" id="IPR002772">
    <property type="entry name" value="Glyco_hydro_3_C"/>
</dbReference>
<evidence type="ECO:0000313" key="20">
    <source>
        <dbReference type="EMBL" id="KAK7723050.1"/>
    </source>
</evidence>
<dbReference type="Gene3D" id="3.20.20.300">
    <property type="entry name" value="Glycoside hydrolase, family 3, N-terminal domain"/>
    <property type="match status" value="1"/>
</dbReference>
<keyword evidence="12" id="KW-0624">Polysaccharide degradation</keyword>
<keyword evidence="8" id="KW-0378">Hydrolase</keyword>
<evidence type="ECO:0000256" key="8">
    <source>
        <dbReference type="ARBA" id="ARBA00022801"/>
    </source>
</evidence>
<evidence type="ECO:0000256" key="18">
    <source>
        <dbReference type="SAM" id="SignalP"/>
    </source>
</evidence>
<evidence type="ECO:0000256" key="11">
    <source>
        <dbReference type="ARBA" id="ARBA00023295"/>
    </source>
</evidence>
<dbReference type="SUPFAM" id="SSF52279">
    <property type="entry name" value="Beta-D-glucan exohydrolase, C-terminal domain"/>
    <property type="match status" value="1"/>
</dbReference>
<name>A0ABR1P0V3_DIAER</name>
<keyword evidence="11" id="KW-0326">Glycosidase</keyword>
<keyword evidence="6" id="KW-0964">Secreted</keyword>
<dbReference type="InterPro" id="IPR036962">
    <property type="entry name" value="Glyco_hydro_3_N_sf"/>
</dbReference>
<dbReference type="Pfam" id="PF01915">
    <property type="entry name" value="Glyco_hydro_3_C"/>
    <property type="match status" value="1"/>
</dbReference>
<evidence type="ECO:0000259" key="19">
    <source>
        <dbReference type="SMART" id="SM01217"/>
    </source>
</evidence>